<evidence type="ECO:0000256" key="11">
    <source>
        <dbReference type="SAM" id="SignalP"/>
    </source>
</evidence>
<keyword evidence="6 11" id="KW-0732">Signal</keyword>
<evidence type="ECO:0000256" key="2">
    <source>
        <dbReference type="ARBA" id="ARBA00009288"/>
    </source>
</evidence>
<evidence type="ECO:0000256" key="5">
    <source>
        <dbReference type="ARBA" id="ARBA00022723"/>
    </source>
</evidence>
<dbReference type="Gene3D" id="1.10.287.3080">
    <property type="match status" value="1"/>
</dbReference>
<sequence length="504" mass="57052">MLRRFLVASSAVLLLTMVVVASRQEADKQTLSVAAIKSQEACRDCHRAIVDSYTHNAHSGLACSQCHQGALEHQDADDPAKVLPVVDFSAEICGSCHRFQYETYFMSEPGVAGLYGGTPADPKEHPKTKDFPLYNKIVAGHGFTKSYEEDRSHKFILRDHIDTKRPKNPACLNCKSTHVAYYWGRTWKGIKLDENAKWEEVIARIPKEMQDYGASCTHCHDPHSTQLRIINKALQAAIAERGVNPYWAEKNAKSFAEADKQQKEILLCAQCHVEYVCGPGADKKVRFVFSWRKVRDLDAYYREKFGYMQDWIHAIIGEPLIKSQHPEVELFWESKYERAGASCVTCHMPKVKVNGRTLTSHWLVSPLRYIDRYIKGDKLGAYPCGECHSVAPQVLREQVLRVQKHVDEAQKRVQQALSDSIDAIAAAKQAQKDGKPVNEQLLREAVRLHQLAHLRWENLIVSENSMGFHNPEEVLKELTEAMDYARRAQMLALQSAGITVKSGQ</sequence>
<comment type="caution">
    <text evidence="12">The sequence shown here is derived from an EMBL/GenBank/DDBJ whole genome shotgun (WGS) entry which is preliminary data.</text>
</comment>
<evidence type="ECO:0000256" key="10">
    <source>
        <dbReference type="ARBA" id="ARBA00049131"/>
    </source>
</evidence>
<organism evidence="12 13">
    <name type="scientific">Candidatus Fervidibacter sacchari</name>
    <dbReference type="NCBI Taxonomy" id="1448929"/>
    <lineage>
        <taxon>Bacteria</taxon>
        <taxon>Candidatus Fervidibacterota</taxon>
        <taxon>Candidatus Fervidibacter</taxon>
    </lineage>
</organism>
<evidence type="ECO:0000313" key="13">
    <source>
        <dbReference type="Proteomes" id="UP001204798"/>
    </source>
</evidence>
<proteinExistence type="inferred from homology"/>
<evidence type="ECO:0000256" key="9">
    <source>
        <dbReference type="ARBA" id="ARBA00023004"/>
    </source>
</evidence>
<dbReference type="PANTHER" id="PTHR30633">
    <property type="entry name" value="CYTOCHROME C-552 RESPIRATORY NITRITE REDUCTASE"/>
    <property type="match status" value="1"/>
</dbReference>
<comment type="subcellular location">
    <subcellularLocation>
        <location evidence="1">Cell envelope</location>
    </subcellularLocation>
</comment>
<reference evidence="12 13" key="1">
    <citation type="submission" date="2022-08" db="EMBL/GenBank/DDBJ databases">
        <title>Bacterial and archaeal communities from various locations to study Microbial Dark Matter (Phase II).</title>
        <authorList>
            <person name="Stepanauskas R."/>
        </authorList>
    </citation>
    <scope>NUCLEOTIDE SEQUENCE [LARGE SCALE GENOMIC DNA]</scope>
    <source>
        <strain evidence="12 13">PD1</strain>
    </source>
</reference>
<feature type="chain" id="PRO_5045839218" description="nitrite reductase (cytochrome; ammonia-forming)" evidence="11">
    <location>
        <begin position="22"/>
        <end position="504"/>
    </location>
</feature>
<dbReference type="SUPFAM" id="SSF48695">
    <property type="entry name" value="Multiheme cytochromes"/>
    <property type="match status" value="2"/>
</dbReference>
<dbReference type="InterPro" id="IPR036280">
    <property type="entry name" value="Multihaem_cyt_sf"/>
</dbReference>
<dbReference type="EMBL" id="JANUCP010000004">
    <property type="protein sequence ID" value="MCS3919993.1"/>
    <property type="molecule type" value="Genomic_DNA"/>
</dbReference>
<dbReference type="Pfam" id="PF02335">
    <property type="entry name" value="Cytochrom_C552"/>
    <property type="match status" value="1"/>
</dbReference>
<keyword evidence="5" id="KW-0479">Metal-binding</keyword>
<keyword evidence="7" id="KW-0106">Calcium</keyword>
<keyword evidence="8 12" id="KW-0560">Oxidoreductase</keyword>
<dbReference type="InterPro" id="IPR003321">
    <property type="entry name" value="Cyt_c552"/>
</dbReference>
<evidence type="ECO:0000256" key="4">
    <source>
        <dbReference type="ARBA" id="ARBA00022617"/>
    </source>
</evidence>
<protein>
    <recommendedName>
        <fullName evidence="3">nitrite reductase (cytochrome; ammonia-forming)</fullName>
        <ecNumber evidence="3">1.7.2.2</ecNumber>
    </recommendedName>
</protein>
<dbReference type="EC" id="1.7.2.2" evidence="3"/>
<dbReference type="RefSeq" id="WP_259097022.1">
    <property type="nucleotide sequence ID" value="NZ_CP130454.1"/>
</dbReference>
<evidence type="ECO:0000313" key="12">
    <source>
        <dbReference type="EMBL" id="MCS3919993.1"/>
    </source>
</evidence>
<keyword evidence="13" id="KW-1185">Reference proteome</keyword>
<keyword evidence="4" id="KW-0349">Heme</keyword>
<evidence type="ECO:0000256" key="1">
    <source>
        <dbReference type="ARBA" id="ARBA00004196"/>
    </source>
</evidence>
<accession>A0ABT2ESW0</accession>
<evidence type="ECO:0000256" key="6">
    <source>
        <dbReference type="ARBA" id="ARBA00022729"/>
    </source>
</evidence>
<dbReference type="PANTHER" id="PTHR30633:SF0">
    <property type="entry name" value="CYTOCHROME C-552"/>
    <property type="match status" value="1"/>
</dbReference>
<gene>
    <name evidence="12" type="ORF">M2350_002410</name>
</gene>
<dbReference type="Gene3D" id="1.20.140.10">
    <property type="entry name" value="Butyryl-CoA Dehydrogenase, subunit A, domain 3"/>
    <property type="match status" value="1"/>
</dbReference>
<dbReference type="Proteomes" id="UP001204798">
    <property type="component" value="Unassembled WGS sequence"/>
</dbReference>
<evidence type="ECO:0000256" key="7">
    <source>
        <dbReference type="ARBA" id="ARBA00022837"/>
    </source>
</evidence>
<evidence type="ECO:0000256" key="3">
    <source>
        <dbReference type="ARBA" id="ARBA00011887"/>
    </source>
</evidence>
<dbReference type="Gene3D" id="1.10.1130.10">
    <property type="entry name" value="Flavocytochrome C3, Chain A"/>
    <property type="match status" value="1"/>
</dbReference>
<feature type="signal peptide" evidence="11">
    <location>
        <begin position="1"/>
        <end position="21"/>
    </location>
</feature>
<comment type="catalytic activity">
    <reaction evidence="10">
        <text>6 Fe(III)-[cytochrome c] + NH4(+) + 2 H2O = 6 Fe(II)-[cytochrome c] + nitrite + 8 H(+)</text>
        <dbReference type="Rhea" id="RHEA:13089"/>
        <dbReference type="Rhea" id="RHEA-COMP:10350"/>
        <dbReference type="Rhea" id="RHEA-COMP:14399"/>
        <dbReference type="ChEBI" id="CHEBI:15377"/>
        <dbReference type="ChEBI" id="CHEBI:15378"/>
        <dbReference type="ChEBI" id="CHEBI:16301"/>
        <dbReference type="ChEBI" id="CHEBI:28938"/>
        <dbReference type="ChEBI" id="CHEBI:29033"/>
        <dbReference type="ChEBI" id="CHEBI:29034"/>
        <dbReference type="EC" id="1.7.2.2"/>
    </reaction>
</comment>
<comment type="similarity">
    <text evidence="2">Belongs to the cytochrome c-552 family.</text>
</comment>
<keyword evidence="9" id="KW-0408">Iron</keyword>
<dbReference type="GO" id="GO:0042279">
    <property type="term" value="F:nitrite reductase (cytochrome, ammonia-forming) activity"/>
    <property type="evidence" value="ECO:0007669"/>
    <property type="project" value="UniProtKB-EC"/>
</dbReference>
<name>A0ABT2ESW0_9BACT</name>
<evidence type="ECO:0000256" key="8">
    <source>
        <dbReference type="ARBA" id="ARBA00023002"/>
    </source>
</evidence>